<comment type="caution">
    <text evidence="3">The sequence shown here is derived from an EMBL/GenBank/DDBJ whole genome shotgun (WGS) entry which is preliminary data.</text>
</comment>
<keyword evidence="4" id="KW-1185">Reference proteome</keyword>
<reference evidence="3 4" key="1">
    <citation type="submission" date="2024-09" db="EMBL/GenBank/DDBJ databases">
        <authorList>
            <person name="Sun Q."/>
            <person name="Mori K."/>
        </authorList>
    </citation>
    <scope>NUCLEOTIDE SEQUENCE [LARGE SCALE GENOMIC DNA]</scope>
    <source>
        <strain evidence="3 4">TBRC 7907</strain>
    </source>
</reference>
<sequence>MRLRLMFALSATLCQVIALPVPASARPAVVPVAQTPAFVDDPSGTPADADADDPAIWVHPSDPGAGVVLGTLKEGGLAAFDLDGALLRHLAAPKHGRFNNVDVLGDLAAVSDRGLDRVRFYRIDPRGAAAGDDVLREVTGAGAARVFPGAALGEQRTAYGLAFGRDRSGAPVLAVSRRHETEIALLRPRGKEGVTAEHIATIALPSTFALPDGTRWSPCGEPGERPQVEGMALDSANQVLFAAQEDVGIWRVPLRDNGFGKPELIDRVRGFGVPASYDPETGECAPSGPDPGFGGRHLSADAEGLALSGDGRLIASSQGDSTFVVYERTGANRVLGTFAVKAGNGNDSVEHCDGAAVTTAALGPKFPNGLLVAHDGERRPRVNDPAGNPLPTTGFALIRWDDVRRALR</sequence>
<feature type="domain" description="BPP" evidence="2">
    <location>
        <begin position="19"/>
        <end position="407"/>
    </location>
</feature>
<accession>A0ABV6A7H8</accession>
<gene>
    <name evidence="3" type="ORF">ACFFQA_34755</name>
</gene>
<evidence type="ECO:0000259" key="2">
    <source>
        <dbReference type="PROSITE" id="PS51662"/>
    </source>
</evidence>
<dbReference type="InterPro" id="IPR003431">
    <property type="entry name" value="B-propeller_Phytase"/>
</dbReference>
<evidence type="ECO:0000256" key="1">
    <source>
        <dbReference type="SAM" id="SignalP"/>
    </source>
</evidence>
<feature type="signal peptide" evidence="1">
    <location>
        <begin position="1"/>
        <end position="25"/>
    </location>
</feature>
<feature type="chain" id="PRO_5047302297" evidence="1">
    <location>
        <begin position="26"/>
        <end position="408"/>
    </location>
</feature>
<dbReference type="EMBL" id="JBHLZU010000033">
    <property type="protein sequence ID" value="MFB9909126.1"/>
    <property type="molecule type" value="Genomic_DNA"/>
</dbReference>
<organism evidence="3 4">
    <name type="scientific">Allokutzneria oryzae</name>
    <dbReference type="NCBI Taxonomy" id="1378989"/>
    <lineage>
        <taxon>Bacteria</taxon>
        <taxon>Bacillati</taxon>
        <taxon>Actinomycetota</taxon>
        <taxon>Actinomycetes</taxon>
        <taxon>Pseudonocardiales</taxon>
        <taxon>Pseudonocardiaceae</taxon>
        <taxon>Allokutzneria</taxon>
    </lineage>
</organism>
<dbReference type="Pfam" id="PF02333">
    <property type="entry name" value="Phytase"/>
    <property type="match status" value="2"/>
</dbReference>
<dbReference type="Proteomes" id="UP001589693">
    <property type="component" value="Unassembled WGS sequence"/>
</dbReference>
<keyword evidence="1" id="KW-0732">Signal</keyword>
<name>A0ABV6A7H8_9PSEU</name>
<dbReference type="SUPFAM" id="SSF50956">
    <property type="entry name" value="Thermostable phytase (3-phytase)"/>
    <property type="match status" value="1"/>
</dbReference>
<dbReference type="RefSeq" id="WP_377861581.1">
    <property type="nucleotide sequence ID" value="NZ_JBHLZU010000033.1"/>
</dbReference>
<evidence type="ECO:0000313" key="4">
    <source>
        <dbReference type="Proteomes" id="UP001589693"/>
    </source>
</evidence>
<dbReference type="Gene3D" id="2.120.10.30">
    <property type="entry name" value="TolB, C-terminal domain"/>
    <property type="match status" value="1"/>
</dbReference>
<dbReference type="InterPro" id="IPR011042">
    <property type="entry name" value="6-blade_b-propeller_TolB-like"/>
</dbReference>
<proteinExistence type="predicted"/>
<dbReference type="PROSITE" id="PS51662">
    <property type="entry name" value="BP_PHYTASE"/>
    <property type="match status" value="1"/>
</dbReference>
<protein>
    <submittedName>
        <fullName evidence="3">Phytase</fullName>
    </submittedName>
</protein>
<evidence type="ECO:0000313" key="3">
    <source>
        <dbReference type="EMBL" id="MFB9909126.1"/>
    </source>
</evidence>